<dbReference type="InterPro" id="IPR035906">
    <property type="entry name" value="MetI-like_sf"/>
</dbReference>
<dbReference type="Gene3D" id="1.10.3720.10">
    <property type="entry name" value="MetI-like"/>
    <property type="match status" value="1"/>
</dbReference>
<keyword evidence="2 7" id="KW-0813">Transport</keyword>
<keyword evidence="10" id="KW-1185">Reference proteome</keyword>
<keyword evidence="5 7" id="KW-1133">Transmembrane helix</keyword>
<proteinExistence type="inferred from homology"/>
<dbReference type="Pfam" id="PF00528">
    <property type="entry name" value="BPD_transp_1"/>
    <property type="match status" value="1"/>
</dbReference>
<dbReference type="NCBIfam" id="TIGR01726">
    <property type="entry name" value="HEQRo_perm_3TM"/>
    <property type="match status" value="1"/>
</dbReference>
<feature type="transmembrane region" description="Helical" evidence="7">
    <location>
        <begin position="456"/>
        <end position="476"/>
    </location>
</feature>
<dbReference type="InterPro" id="IPR043429">
    <property type="entry name" value="ArtM/GltK/GlnP/TcyL/YhdX-like"/>
</dbReference>
<evidence type="ECO:0000259" key="8">
    <source>
        <dbReference type="PROSITE" id="PS50928"/>
    </source>
</evidence>
<evidence type="ECO:0000256" key="3">
    <source>
        <dbReference type="ARBA" id="ARBA00022475"/>
    </source>
</evidence>
<dbReference type="PANTHER" id="PTHR30614:SF46">
    <property type="entry name" value="ABC TRANSPORTER MEMBRANE SPANNING PERMEASE-GLUTAMINE TRANSPORT"/>
    <property type="match status" value="1"/>
</dbReference>
<feature type="transmembrane region" description="Helical" evidence="7">
    <location>
        <begin position="288"/>
        <end position="312"/>
    </location>
</feature>
<keyword evidence="3" id="KW-1003">Cell membrane</keyword>
<evidence type="ECO:0000256" key="2">
    <source>
        <dbReference type="ARBA" id="ARBA00022448"/>
    </source>
</evidence>
<dbReference type="CDD" id="cd06261">
    <property type="entry name" value="TM_PBP2"/>
    <property type="match status" value="1"/>
</dbReference>
<evidence type="ECO:0000313" key="10">
    <source>
        <dbReference type="Proteomes" id="UP001315967"/>
    </source>
</evidence>
<dbReference type="Proteomes" id="UP001315967">
    <property type="component" value="Chromosome"/>
</dbReference>
<dbReference type="InterPro" id="IPR001320">
    <property type="entry name" value="Iontro_rcpt_C"/>
</dbReference>
<dbReference type="SMART" id="SM00062">
    <property type="entry name" value="PBPb"/>
    <property type="match status" value="1"/>
</dbReference>
<gene>
    <name evidence="9" type="ORF">NRE15_12375</name>
</gene>
<dbReference type="Gene3D" id="3.40.190.10">
    <property type="entry name" value="Periplasmic binding protein-like II"/>
    <property type="match status" value="2"/>
</dbReference>
<evidence type="ECO:0000256" key="1">
    <source>
        <dbReference type="ARBA" id="ARBA00004651"/>
    </source>
</evidence>
<feature type="transmembrane region" description="Helical" evidence="7">
    <location>
        <begin position="351"/>
        <end position="374"/>
    </location>
</feature>
<protein>
    <submittedName>
        <fullName evidence="9">ABC transporter substrate-binding protein/permease</fullName>
    </submittedName>
</protein>
<evidence type="ECO:0000256" key="7">
    <source>
        <dbReference type="RuleBase" id="RU363032"/>
    </source>
</evidence>
<dbReference type="SUPFAM" id="SSF161098">
    <property type="entry name" value="MetI-like"/>
    <property type="match status" value="1"/>
</dbReference>
<dbReference type="RefSeq" id="WP_313793190.1">
    <property type="nucleotide sequence ID" value="NZ_CP102453.1"/>
</dbReference>
<feature type="transmembrane region" description="Helical" evidence="7">
    <location>
        <begin position="319"/>
        <end position="345"/>
    </location>
</feature>
<dbReference type="InterPro" id="IPR001638">
    <property type="entry name" value="Solute-binding_3/MltF_N"/>
</dbReference>
<name>A0ABY5P4L2_9LACT</name>
<dbReference type="SUPFAM" id="SSF53850">
    <property type="entry name" value="Periplasmic binding protein-like II"/>
    <property type="match status" value="1"/>
</dbReference>
<dbReference type="InterPro" id="IPR010065">
    <property type="entry name" value="AA_ABC_transptr_permease_3TM"/>
</dbReference>
<feature type="domain" description="ABC transmembrane type-1" evidence="8">
    <location>
        <begin position="288"/>
        <end position="477"/>
    </location>
</feature>
<comment type="similarity">
    <text evidence="7">Belongs to the binding-protein-dependent transport system permease family.</text>
</comment>
<reference evidence="9 10" key="1">
    <citation type="submission" date="2022-08" db="EMBL/GenBank/DDBJ databases">
        <title>Aerococcaceae sp. nov isolated from spoiled eye mask.</title>
        <authorList>
            <person name="Zhou G."/>
            <person name="Xie X.-B."/>
            <person name="Shi Q.-S."/>
            <person name="Wang Y.-S."/>
            <person name="Wen X."/>
            <person name="Peng H."/>
            <person name="Yang X.-J."/>
            <person name="Tao H.-B."/>
            <person name="Huang X.-M."/>
        </authorList>
    </citation>
    <scope>NUCLEOTIDE SEQUENCE [LARGE SCALE GENOMIC DNA]</scope>
    <source>
        <strain evidence="10">DM20194951</strain>
    </source>
</reference>
<dbReference type="Pfam" id="PF00497">
    <property type="entry name" value="SBP_bac_3"/>
    <property type="match status" value="1"/>
</dbReference>
<comment type="subcellular location">
    <subcellularLocation>
        <location evidence="1 7">Cell membrane</location>
        <topology evidence="1 7">Multi-pass membrane protein</topology>
    </subcellularLocation>
</comment>
<evidence type="ECO:0000256" key="6">
    <source>
        <dbReference type="ARBA" id="ARBA00023136"/>
    </source>
</evidence>
<evidence type="ECO:0000256" key="5">
    <source>
        <dbReference type="ARBA" id="ARBA00022989"/>
    </source>
</evidence>
<accession>A0ABY5P4L2</accession>
<keyword evidence="6 7" id="KW-0472">Membrane</keyword>
<keyword evidence="4 7" id="KW-0812">Transmembrane</keyword>
<dbReference type="PANTHER" id="PTHR30614">
    <property type="entry name" value="MEMBRANE COMPONENT OF AMINO ACID ABC TRANSPORTER"/>
    <property type="match status" value="1"/>
</dbReference>
<evidence type="ECO:0000256" key="4">
    <source>
        <dbReference type="ARBA" id="ARBA00022692"/>
    </source>
</evidence>
<dbReference type="SMART" id="SM00079">
    <property type="entry name" value="PBPe"/>
    <property type="match status" value="1"/>
</dbReference>
<dbReference type="PROSITE" id="PS50928">
    <property type="entry name" value="ABC_TM1"/>
    <property type="match status" value="1"/>
</dbReference>
<sequence length="485" mass="53098">MYFKKRKPMAFLRILFFIGLLFGLSMKTYQSVEAQAEDTPTYTIVTDTSYAPFEFIDGDGELVGIDIELLAAIAADQGFEYEFEMLPFSSALQALESNQADGMIAGMGITEEREASFDFSDPYFTGGSMFAVDARTDIESLEELRGERIAVKIGTTGEIIANELAEEYDFTVTGFEDSVNMYQEVQSGNSTAVIEDFPVMQYAVNTGTVDFRLIGEEMEAIPFGFAVNKGQNADLLAMFNQGLANIQASGEYDAILERYLGENAAIEEVDNSFFGQIRQNWRALASGLWTTIWITLVSFSIALILGIILGLMRSGTSKLLAGIALVYIDIMRGVPLLVLAFFIYFGVPSALGINFTAPVAGILTLSLNAAAYVAENVRGGIAAVNKGQAEASRSLGLSYSTTMRKIILPQAFKIMIPSFINQFVITLKDTSILSVIGLVELTQTGRIIIARTYQSGSMWLIIGLIYIILITILTKISNRLEKGLN</sequence>
<organism evidence="9 10">
    <name type="scientific">Fundicoccus culcitae</name>
    <dbReference type="NCBI Taxonomy" id="2969821"/>
    <lineage>
        <taxon>Bacteria</taxon>
        <taxon>Bacillati</taxon>
        <taxon>Bacillota</taxon>
        <taxon>Bacilli</taxon>
        <taxon>Lactobacillales</taxon>
        <taxon>Aerococcaceae</taxon>
        <taxon>Fundicoccus</taxon>
    </lineage>
</organism>
<evidence type="ECO:0000313" key="9">
    <source>
        <dbReference type="EMBL" id="UUX33686.1"/>
    </source>
</evidence>
<dbReference type="EMBL" id="CP102453">
    <property type="protein sequence ID" value="UUX33686.1"/>
    <property type="molecule type" value="Genomic_DNA"/>
</dbReference>
<dbReference type="InterPro" id="IPR000515">
    <property type="entry name" value="MetI-like"/>
</dbReference>